<dbReference type="OrthoDB" id="2382881at2759"/>
<evidence type="ECO:0000313" key="13">
    <source>
        <dbReference type="Proteomes" id="UP000799771"/>
    </source>
</evidence>
<keyword evidence="8" id="KW-0496">Mitochondrion</keyword>
<dbReference type="Gene3D" id="1.50.40.10">
    <property type="entry name" value="Mitochondrial carrier domain"/>
    <property type="match status" value="2"/>
</dbReference>
<evidence type="ECO:0000256" key="8">
    <source>
        <dbReference type="ARBA" id="ARBA00023128"/>
    </source>
</evidence>
<dbReference type="InterPro" id="IPR023395">
    <property type="entry name" value="MCP_dom_sf"/>
</dbReference>
<evidence type="ECO:0000256" key="10">
    <source>
        <dbReference type="PROSITE-ProRule" id="PRU00282"/>
    </source>
</evidence>
<feature type="repeat" description="Solcar" evidence="10">
    <location>
        <begin position="147"/>
        <end position="249"/>
    </location>
</feature>
<keyword evidence="5" id="KW-0677">Repeat</keyword>
<dbReference type="SUPFAM" id="SSF103506">
    <property type="entry name" value="Mitochondrial carrier"/>
    <property type="match status" value="1"/>
</dbReference>
<gene>
    <name evidence="12" type="ORF">P153DRAFT_424404</name>
</gene>
<evidence type="ECO:0000256" key="9">
    <source>
        <dbReference type="ARBA" id="ARBA00023136"/>
    </source>
</evidence>
<keyword evidence="13" id="KW-1185">Reference proteome</keyword>
<keyword evidence="7" id="KW-1133">Transmembrane helix</keyword>
<reference evidence="12" key="1">
    <citation type="journal article" date="2020" name="Stud. Mycol.">
        <title>101 Dothideomycetes genomes: a test case for predicting lifestyles and emergence of pathogens.</title>
        <authorList>
            <person name="Haridas S."/>
            <person name="Albert R."/>
            <person name="Binder M."/>
            <person name="Bloem J."/>
            <person name="Labutti K."/>
            <person name="Salamov A."/>
            <person name="Andreopoulos B."/>
            <person name="Baker S."/>
            <person name="Barry K."/>
            <person name="Bills G."/>
            <person name="Bluhm B."/>
            <person name="Cannon C."/>
            <person name="Castanera R."/>
            <person name="Culley D."/>
            <person name="Daum C."/>
            <person name="Ezra D."/>
            <person name="Gonzalez J."/>
            <person name="Henrissat B."/>
            <person name="Kuo A."/>
            <person name="Liang C."/>
            <person name="Lipzen A."/>
            <person name="Lutzoni F."/>
            <person name="Magnuson J."/>
            <person name="Mondo S."/>
            <person name="Nolan M."/>
            <person name="Ohm R."/>
            <person name="Pangilinan J."/>
            <person name="Park H.-J."/>
            <person name="Ramirez L."/>
            <person name="Alfaro M."/>
            <person name="Sun H."/>
            <person name="Tritt A."/>
            <person name="Yoshinaga Y."/>
            <person name="Zwiers L.-H."/>
            <person name="Turgeon B."/>
            <person name="Goodwin S."/>
            <person name="Spatafora J."/>
            <person name="Crous P."/>
            <person name="Grigoriev I."/>
        </authorList>
    </citation>
    <scope>NUCLEOTIDE SEQUENCE</scope>
    <source>
        <strain evidence="12">CBS 119687</strain>
    </source>
</reference>
<dbReference type="GO" id="GO:0031966">
    <property type="term" value="C:mitochondrial membrane"/>
    <property type="evidence" value="ECO:0007669"/>
    <property type="project" value="UniProtKB-SubCell"/>
</dbReference>
<evidence type="ECO:0000256" key="3">
    <source>
        <dbReference type="ARBA" id="ARBA00022448"/>
    </source>
</evidence>
<dbReference type="InterPro" id="IPR018108">
    <property type="entry name" value="MCP_transmembrane"/>
</dbReference>
<dbReference type="Proteomes" id="UP000799771">
    <property type="component" value="Unassembled WGS sequence"/>
</dbReference>
<evidence type="ECO:0000256" key="1">
    <source>
        <dbReference type="ARBA" id="ARBA00004225"/>
    </source>
</evidence>
<protein>
    <submittedName>
        <fullName evidence="12">Mitochondrial carrier</fullName>
    </submittedName>
</protein>
<evidence type="ECO:0000256" key="5">
    <source>
        <dbReference type="ARBA" id="ARBA00022737"/>
    </source>
</evidence>
<dbReference type="PROSITE" id="PS50920">
    <property type="entry name" value="SOLCAR"/>
    <property type="match status" value="2"/>
</dbReference>
<keyword evidence="3 11" id="KW-0813">Transport</keyword>
<name>A0A6A6A692_9PLEO</name>
<evidence type="ECO:0000256" key="11">
    <source>
        <dbReference type="RuleBase" id="RU000488"/>
    </source>
</evidence>
<dbReference type="InterPro" id="IPR050567">
    <property type="entry name" value="Mitochondrial_Carrier"/>
</dbReference>
<evidence type="ECO:0000256" key="2">
    <source>
        <dbReference type="ARBA" id="ARBA00006375"/>
    </source>
</evidence>
<dbReference type="AlphaFoldDB" id="A0A6A6A692"/>
<comment type="subcellular location">
    <subcellularLocation>
        <location evidence="1">Mitochondrion membrane</location>
        <topology evidence="1">Multi-pass membrane protein</topology>
    </subcellularLocation>
</comment>
<accession>A0A6A6A692</accession>
<evidence type="ECO:0000256" key="4">
    <source>
        <dbReference type="ARBA" id="ARBA00022692"/>
    </source>
</evidence>
<keyword evidence="4 10" id="KW-0812">Transmembrane</keyword>
<dbReference type="PANTHER" id="PTHR45624">
    <property type="entry name" value="MITOCHONDRIAL BASIC AMINO ACIDS TRANSPORTER-RELATED"/>
    <property type="match status" value="1"/>
</dbReference>
<evidence type="ECO:0000256" key="6">
    <source>
        <dbReference type="ARBA" id="ARBA00022792"/>
    </source>
</evidence>
<keyword evidence="6" id="KW-0999">Mitochondrion inner membrane</keyword>
<evidence type="ECO:0000313" key="12">
    <source>
        <dbReference type="EMBL" id="KAF2127076.1"/>
    </source>
</evidence>
<comment type="similarity">
    <text evidence="2 11">Belongs to the mitochondrial carrier (TC 2.A.29) family.</text>
</comment>
<organism evidence="12 13">
    <name type="scientific">Dothidotthia symphoricarpi CBS 119687</name>
    <dbReference type="NCBI Taxonomy" id="1392245"/>
    <lineage>
        <taxon>Eukaryota</taxon>
        <taxon>Fungi</taxon>
        <taxon>Dikarya</taxon>
        <taxon>Ascomycota</taxon>
        <taxon>Pezizomycotina</taxon>
        <taxon>Dothideomycetes</taxon>
        <taxon>Pleosporomycetidae</taxon>
        <taxon>Pleosporales</taxon>
        <taxon>Dothidotthiaceae</taxon>
        <taxon>Dothidotthia</taxon>
    </lineage>
</organism>
<proteinExistence type="inferred from homology"/>
<dbReference type="Pfam" id="PF00153">
    <property type="entry name" value="Mito_carr"/>
    <property type="match status" value="2"/>
</dbReference>
<keyword evidence="9 10" id="KW-0472">Membrane</keyword>
<dbReference type="GO" id="GO:0022857">
    <property type="term" value="F:transmembrane transporter activity"/>
    <property type="evidence" value="ECO:0007669"/>
    <property type="project" value="TreeGrafter"/>
</dbReference>
<dbReference type="GeneID" id="54412917"/>
<dbReference type="PANTHER" id="PTHR45624:SF9">
    <property type="entry name" value="CARRIER PROTEIN, PUTATIVE (AFU_ORTHOLOGUE AFUA_4G06390)-RELATED"/>
    <property type="match status" value="1"/>
</dbReference>
<dbReference type="RefSeq" id="XP_033521465.1">
    <property type="nucleotide sequence ID" value="XM_033672485.1"/>
</dbReference>
<dbReference type="EMBL" id="ML977511">
    <property type="protein sequence ID" value="KAF2127076.1"/>
    <property type="molecule type" value="Genomic_DNA"/>
</dbReference>
<sequence length="361" mass="40149">MPEQGETRPEIKTLSTRPRDLTDVSRAVLRSEQAKRWTKKYRTEVAASSSSLLSTIAAYPLDSVKTRLQAYKFNSFSDCVRQTYASEGVHGFWRGVWSPLLSITLVRTVSFSIYQRSKYALDDWIHQYTGSSPLAIANTRGAWPTLSTITCFGLAGATAGATITAIACPFELTKLSAQISVLMADRKDGGGKDDAVRKSYQNLGTYKTAQNLIRHRGWRGLYSGFHLHLLRDSIGTGIYFVTYESMKQVLANASGTSTTHPLAVVVAGGMCGLVSWACIFPIDTAKSIYQRNCLVGGKDKQTRPKIQFLNPRMYRGLGVSMSRSCVVNAIFFTAFEFTKKRINGMTFDEDLLREHERKEGL</sequence>
<evidence type="ECO:0000256" key="7">
    <source>
        <dbReference type="ARBA" id="ARBA00022989"/>
    </source>
</evidence>
<feature type="repeat" description="Solcar" evidence="10">
    <location>
        <begin position="38"/>
        <end position="120"/>
    </location>
</feature>